<keyword evidence="2 5" id="KW-0812">Transmembrane</keyword>
<dbReference type="InterPro" id="IPR013525">
    <property type="entry name" value="ABC2_TM"/>
</dbReference>
<evidence type="ECO:0000256" key="3">
    <source>
        <dbReference type="ARBA" id="ARBA00022989"/>
    </source>
</evidence>
<dbReference type="KEGG" id="nav:JQS30_09070"/>
<keyword evidence="4 5" id="KW-0472">Membrane</keyword>
<dbReference type="RefSeq" id="WP_213169973.1">
    <property type="nucleotide sequence ID" value="NZ_CP070496.1"/>
</dbReference>
<feature type="transmembrane region" description="Helical" evidence="5">
    <location>
        <begin position="57"/>
        <end position="77"/>
    </location>
</feature>
<reference evidence="7" key="1">
    <citation type="submission" date="2021-02" db="EMBL/GenBank/DDBJ databases">
        <title>Natronoglycomyces albus gen. nov., sp. nov, a haloalkaliphilic actinobacterium from a soda solonchak soil.</title>
        <authorList>
            <person name="Sorokin D.Y."/>
            <person name="Khijniak T.V."/>
            <person name="Zakharycheva A.P."/>
            <person name="Boueva O.V."/>
            <person name="Ariskina E.V."/>
            <person name="Hahnke R.L."/>
            <person name="Bunk B."/>
            <person name="Sproer C."/>
            <person name="Schumann P."/>
            <person name="Evtushenko L.I."/>
            <person name="Kublanov I.V."/>
        </authorList>
    </citation>
    <scope>NUCLEOTIDE SEQUENCE</scope>
    <source>
        <strain evidence="7">DSM 106290</strain>
    </source>
</reference>
<gene>
    <name evidence="7" type="ORF">JQS30_09070</name>
</gene>
<organism evidence="7 8">
    <name type="scientific">Natronoglycomyces albus</name>
    <dbReference type="NCBI Taxonomy" id="2811108"/>
    <lineage>
        <taxon>Bacteria</taxon>
        <taxon>Bacillati</taxon>
        <taxon>Actinomycetota</taxon>
        <taxon>Actinomycetes</taxon>
        <taxon>Glycomycetales</taxon>
        <taxon>Glycomycetaceae</taxon>
        <taxon>Natronoglycomyces</taxon>
    </lineage>
</organism>
<accession>A0A895XLY6</accession>
<feature type="transmembrane region" description="Helical" evidence="5">
    <location>
        <begin position="228"/>
        <end position="250"/>
    </location>
</feature>
<evidence type="ECO:0000256" key="2">
    <source>
        <dbReference type="ARBA" id="ARBA00022692"/>
    </source>
</evidence>
<feature type="transmembrane region" description="Helical" evidence="5">
    <location>
        <begin position="83"/>
        <end position="102"/>
    </location>
</feature>
<dbReference type="PANTHER" id="PTHR43229">
    <property type="entry name" value="NODULATION PROTEIN J"/>
    <property type="match status" value="1"/>
</dbReference>
<dbReference type="GO" id="GO:0016020">
    <property type="term" value="C:membrane"/>
    <property type="evidence" value="ECO:0007669"/>
    <property type="project" value="UniProtKB-SubCell"/>
</dbReference>
<keyword evidence="8" id="KW-1185">Reference proteome</keyword>
<feature type="transmembrane region" description="Helical" evidence="5">
    <location>
        <begin position="31"/>
        <end position="50"/>
    </location>
</feature>
<dbReference type="InterPro" id="IPR051784">
    <property type="entry name" value="Nod_factor_ABC_transporter"/>
</dbReference>
<evidence type="ECO:0000313" key="8">
    <source>
        <dbReference type="Proteomes" id="UP000662939"/>
    </source>
</evidence>
<proteinExistence type="predicted"/>
<feature type="domain" description="ABC-2 type transporter transmembrane" evidence="6">
    <location>
        <begin position="27"/>
        <end position="215"/>
    </location>
</feature>
<sequence>MNRLAILGQSMSSGSADFKLVYTPTSWATGWMVRVLAQVAFYSMLGTLLGDHERTRYILIGAAVFIAVLEPMMTTASTTWERVAGTLPLLTAAPAGLVLVFAGRSWYWVATGTASSSLALLITAPMFGIHISLTQAFIVVPLLFVVALTTYGLALTTGSLALRFYAHRNVISNVVGLVLMAIGGFMVPVTFWPTAVQWVAHLFPGTHGLTAIRAALESAPASEVLTHAVYALLIGLCWASVAMWSFWLLAASGRKSGNIEFGD</sequence>
<name>A0A895XLY6_9ACTN</name>
<dbReference type="AlphaFoldDB" id="A0A895XLY6"/>
<dbReference type="PANTHER" id="PTHR43229:SF6">
    <property type="entry name" value="ABC-TYPE MULTIDRUG TRANSPORT SYSTEM, PERMEASE COMPONENT"/>
    <property type="match status" value="1"/>
</dbReference>
<evidence type="ECO:0000256" key="5">
    <source>
        <dbReference type="SAM" id="Phobius"/>
    </source>
</evidence>
<feature type="transmembrane region" description="Helical" evidence="5">
    <location>
        <begin position="174"/>
        <end position="195"/>
    </location>
</feature>
<comment type="subcellular location">
    <subcellularLocation>
        <location evidence="1">Membrane</location>
        <topology evidence="1">Multi-pass membrane protein</topology>
    </subcellularLocation>
</comment>
<evidence type="ECO:0000256" key="1">
    <source>
        <dbReference type="ARBA" id="ARBA00004141"/>
    </source>
</evidence>
<evidence type="ECO:0000313" key="7">
    <source>
        <dbReference type="EMBL" id="QSB03975.1"/>
    </source>
</evidence>
<dbReference type="Pfam" id="PF01061">
    <property type="entry name" value="ABC2_membrane"/>
    <property type="match status" value="1"/>
</dbReference>
<evidence type="ECO:0000259" key="6">
    <source>
        <dbReference type="Pfam" id="PF01061"/>
    </source>
</evidence>
<evidence type="ECO:0000256" key="4">
    <source>
        <dbReference type="ARBA" id="ARBA00023136"/>
    </source>
</evidence>
<keyword evidence="3 5" id="KW-1133">Transmembrane helix</keyword>
<dbReference type="Proteomes" id="UP000662939">
    <property type="component" value="Chromosome"/>
</dbReference>
<feature type="transmembrane region" description="Helical" evidence="5">
    <location>
        <begin position="109"/>
        <end position="131"/>
    </location>
</feature>
<dbReference type="GO" id="GO:0140359">
    <property type="term" value="F:ABC-type transporter activity"/>
    <property type="evidence" value="ECO:0007669"/>
    <property type="project" value="InterPro"/>
</dbReference>
<protein>
    <submittedName>
        <fullName evidence="7">ABC transporter permease</fullName>
    </submittedName>
</protein>
<feature type="transmembrane region" description="Helical" evidence="5">
    <location>
        <begin position="137"/>
        <end position="162"/>
    </location>
</feature>
<dbReference type="EMBL" id="CP070496">
    <property type="protein sequence ID" value="QSB03975.1"/>
    <property type="molecule type" value="Genomic_DNA"/>
</dbReference>